<dbReference type="AlphaFoldDB" id="A0A0C3G8N5"/>
<dbReference type="Gene3D" id="3.30.300.30">
    <property type="match status" value="1"/>
</dbReference>
<dbReference type="InParanoid" id="A0A0C3G8N5"/>
<dbReference type="InterPro" id="IPR000873">
    <property type="entry name" value="AMP-dep_synth/lig_dom"/>
</dbReference>
<name>A0A0C3G8N5_OIDMZ</name>
<evidence type="ECO:0000313" key="7">
    <source>
        <dbReference type="EMBL" id="KIM92580.1"/>
    </source>
</evidence>
<evidence type="ECO:0000259" key="6">
    <source>
        <dbReference type="Pfam" id="PF13193"/>
    </source>
</evidence>
<dbReference type="InterPro" id="IPR045310">
    <property type="entry name" value="Pcs60-like"/>
</dbReference>
<dbReference type="EMBL" id="KN832916">
    <property type="protein sequence ID" value="KIM92580.1"/>
    <property type="molecule type" value="Genomic_DNA"/>
</dbReference>
<dbReference type="GO" id="GO:0031956">
    <property type="term" value="F:medium-chain fatty acid-CoA ligase activity"/>
    <property type="evidence" value="ECO:0007669"/>
    <property type="project" value="TreeGrafter"/>
</dbReference>
<reference evidence="8" key="2">
    <citation type="submission" date="2015-01" db="EMBL/GenBank/DDBJ databases">
        <title>Evolutionary Origins and Diversification of the Mycorrhizal Mutualists.</title>
        <authorList>
            <consortium name="DOE Joint Genome Institute"/>
            <consortium name="Mycorrhizal Genomics Consortium"/>
            <person name="Kohler A."/>
            <person name="Kuo A."/>
            <person name="Nagy L.G."/>
            <person name="Floudas D."/>
            <person name="Copeland A."/>
            <person name="Barry K.W."/>
            <person name="Cichocki N."/>
            <person name="Veneault-Fourrey C."/>
            <person name="LaButti K."/>
            <person name="Lindquist E.A."/>
            <person name="Lipzen A."/>
            <person name="Lundell T."/>
            <person name="Morin E."/>
            <person name="Murat C."/>
            <person name="Riley R."/>
            <person name="Ohm R."/>
            <person name="Sun H."/>
            <person name="Tunlid A."/>
            <person name="Henrissat B."/>
            <person name="Grigoriev I.V."/>
            <person name="Hibbett D.S."/>
            <person name="Martin F."/>
        </authorList>
    </citation>
    <scope>NUCLEOTIDE SEQUENCE [LARGE SCALE GENOMIC DNA]</scope>
    <source>
        <strain evidence="8">Zn</strain>
    </source>
</reference>
<dbReference type="STRING" id="913774.A0A0C3G8N5"/>
<protein>
    <recommendedName>
        <fullName evidence="9">Peroxisomal-coenzyme A synthetase</fullName>
    </recommendedName>
</protein>
<feature type="domain" description="AMP-dependent synthetase/ligase" evidence="5">
    <location>
        <begin position="29"/>
        <end position="370"/>
    </location>
</feature>
<evidence type="ECO:0000256" key="4">
    <source>
        <dbReference type="ARBA" id="ARBA00022840"/>
    </source>
</evidence>
<keyword evidence="4" id="KW-0067">ATP-binding</keyword>
<dbReference type="Proteomes" id="UP000054321">
    <property type="component" value="Unassembled WGS sequence"/>
</dbReference>
<evidence type="ECO:0000256" key="2">
    <source>
        <dbReference type="ARBA" id="ARBA00022598"/>
    </source>
</evidence>
<feature type="domain" description="AMP-binding enzyme C-terminal" evidence="6">
    <location>
        <begin position="421"/>
        <end position="496"/>
    </location>
</feature>
<evidence type="ECO:0000313" key="8">
    <source>
        <dbReference type="Proteomes" id="UP000054321"/>
    </source>
</evidence>
<gene>
    <name evidence="7" type="ORF">OIDMADRAFT_185101</name>
</gene>
<evidence type="ECO:0000256" key="1">
    <source>
        <dbReference type="ARBA" id="ARBA00006432"/>
    </source>
</evidence>
<dbReference type="CDD" id="cd05926">
    <property type="entry name" value="FACL_fum10p_like"/>
    <property type="match status" value="1"/>
</dbReference>
<dbReference type="PANTHER" id="PTHR43201">
    <property type="entry name" value="ACYL-COA SYNTHETASE"/>
    <property type="match status" value="1"/>
</dbReference>
<keyword evidence="3" id="KW-0547">Nucleotide-binding</keyword>
<proteinExistence type="inferred from homology"/>
<evidence type="ECO:0008006" key="9">
    <source>
        <dbReference type="Google" id="ProtNLM"/>
    </source>
</evidence>
<dbReference type="FunCoup" id="A0A0C3G8N5">
    <property type="interactions" value="651"/>
</dbReference>
<dbReference type="Gene3D" id="3.40.50.12780">
    <property type="entry name" value="N-terminal domain of ligase-like"/>
    <property type="match status" value="1"/>
</dbReference>
<accession>A0A0C3G8N5</accession>
<evidence type="ECO:0000259" key="5">
    <source>
        <dbReference type="Pfam" id="PF00501"/>
    </source>
</evidence>
<dbReference type="InterPro" id="IPR020845">
    <property type="entry name" value="AMP-binding_CS"/>
</dbReference>
<keyword evidence="2" id="KW-0436">Ligase</keyword>
<dbReference type="HOGENOM" id="CLU_000022_59_0_1"/>
<dbReference type="SUPFAM" id="SSF56801">
    <property type="entry name" value="Acetyl-CoA synthetase-like"/>
    <property type="match status" value="1"/>
</dbReference>
<organism evidence="7 8">
    <name type="scientific">Oidiodendron maius (strain Zn)</name>
    <dbReference type="NCBI Taxonomy" id="913774"/>
    <lineage>
        <taxon>Eukaryota</taxon>
        <taxon>Fungi</taxon>
        <taxon>Dikarya</taxon>
        <taxon>Ascomycota</taxon>
        <taxon>Pezizomycotina</taxon>
        <taxon>Leotiomycetes</taxon>
        <taxon>Leotiomycetes incertae sedis</taxon>
        <taxon>Myxotrichaceae</taxon>
        <taxon>Oidiodendron</taxon>
    </lineage>
</organism>
<dbReference type="InterPro" id="IPR045851">
    <property type="entry name" value="AMP-bd_C_sf"/>
</dbReference>
<dbReference type="InterPro" id="IPR025110">
    <property type="entry name" value="AMP-bd_C"/>
</dbReference>
<evidence type="ECO:0000256" key="3">
    <source>
        <dbReference type="ARBA" id="ARBA00022741"/>
    </source>
</evidence>
<sequence length="516" mass="56080">MSATTLSNSFSCTAQSTAIIIPSRPKALAVSYRELSAEVLSFQKKLAKLGVTPQAAVSIALPNTYEFIVAFLAAAEQRAIAAPLNSAYKQEEFEFYIDDLSSAVALVPKGSFELDSPAVRAARKYNAAIAECYWNGREVILDVKDEGNLRGKGNRNVEKAQPDDIALVLHTSGTTGRPKAVPLTHRNLTSTMKNIKATYNLAPEDRTMLVMPLFHVHGLLAGFLAPLYSGGSVIVPPKFSATDFWDDFITHKANWYTAVPTIHQILLKNPPPTTKPNIRFIRSCSSPLSPTTFHQLEEAYNAPVLEAYAMTEAAHQMTSNPLPPGKRIPGSVGIGQGVEIEILDANGSNVPQGTEGEICIRGENVTHGYLHNPSANASSFTKDGFFRTGDQGRKDVQGYVYITGRIKELINKGGEKISPIELDNVLARHPAVSEAVSFAVPDDLYGQNVGVAVVLKSGQSANAQELKDWVGERLAKFKIPKSVYFTDIMPKTATGKIQRRIVADTMLKQDSPKAKL</sequence>
<dbReference type="OrthoDB" id="3633556at2759"/>
<dbReference type="InterPro" id="IPR042099">
    <property type="entry name" value="ANL_N_sf"/>
</dbReference>
<dbReference type="Pfam" id="PF00501">
    <property type="entry name" value="AMP-binding"/>
    <property type="match status" value="1"/>
</dbReference>
<dbReference type="GO" id="GO:0005524">
    <property type="term" value="F:ATP binding"/>
    <property type="evidence" value="ECO:0007669"/>
    <property type="project" value="UniProtKB-KW"/>
</dbReference>
<comment type="similarity">
    <text evidence="1">Belongs to the ATP-dependent AMP-binding enzyme family.</text>
</comment>
<dbReference type="PANTHER" id="PTHR43201:SF5">
    <property type="entry name" value="MEDIUM-CHAIN ACYL-COA LIGASE ACSF2, MITOCHONDRIAL"/>
    <property type="match status" value="1"/>
</dbReference>
<dbReference type="PROSITE" id="PS00455">
    <property type="entry name" value="AMP_BINDING"/>
    <property type="match status" value="1"/>
</dbReference>
<dbReference type="Pfam" id="PF13193">
    <property type="entry name" value="AMP-binding_C"/>
    <property type="match status" value="1"/>
</dbReference>
<dbReference type="GO" id="GO:0006631">
    <property type="term" value="P:fatty acid metabolic process"/>
    <property type="evidence" value="ECO:0007669"/>
    <property type="project" value="TreeGrafter"/>
</dbReference>
<keyword evidence="8" id="KW-1185">Reference proteome</keyword>
<reference evidence="7 8" key="1">
    <citation type="submission" date="2014-04" db="EMBL/GenBank/DDBJ databases">
        <authorList>
            <consortium name="DOE Joint Genome Institute"/>
            <person name="Kuo A."/>
            <person name="Martino E."/>
            <person name="Perotto S."/>
            <person name="Kohler A."/>
            <person name="Nagy L.G."/>
            <person name="Floudas D."/>
            <person name="Copeland A."/>
            <person name="Barry K.W."/>
            <person name="Cichocki N."/>
            <person name="Veneault-Fourrey C."/>
            <person name="LaButti K."/>
            <person name="Lindquist E.A."/>
            <person name="Lipzen A."/>
            <person name="Lundell T."/>
            <person name="Morin E."/>
            <person name="Murat C."/>
            <person name="Sun H."/>
            <person name="Tunlid A."/>
            <person name="Henrissat B."/>
            <person name="Grigoriev I.V."/>
            <person name="Hibbett D.S."/>
            <person name="Martin F."/>
            <person name="Nordberg H.P."/>
            <person name="Cantor M.N."/>
            <person name="Hua S.X."/>
        </authorList>
    </citation>
    <scope>NUCLEOTIDE SEQUENCE [LARGE SCALE GENOMIC DNA]</scope>
    <source>
        <strain evidence="7 8">Zn</strain>
    </source>
</reference>